<feature type="transmembrane region" description="Helical" evidence="1">
    <location>
        <begin position="18"/>
        <end position="37"/>
    </location>
</feature>
<comment type="caution">
    <text evidence="2">The sequence shown here is derived from an EMBL/GenBank/DDBJ whole genome shotgun (WGS) entry which is preliminary data.</text>
</comment>
<feature type="transmembrane region" description="Helical" evidence="1">
    <location>
        <begin position="165"/>
        <end position="184"/>
    </location>
</feature>
<dbReference type="EMBL" id="QEAP01000039">
    <property type="protein sequence ID" value="TPX76704.1"/>
    <property type="molecule type" value="Genomic_DNA"/>
</dbReference>
<proteinExistence type="predicted"/>
<feature type="transmembrane region" description="Helical" evidence="1">
    <location>
        <begin position="84"/>
        <end position="104"/>
    </location>
</feature>
<name>A0A507FK64_9FUNG</name>
<sequence>MSTAQGTQAPEANRAFQFYWLVTALTIEISFSGLLSIGSRFLQGHFQSVYQVTTIMVVFNIASMSYCVTGLLVWSSVESNCPSFLLAANTLSHIFYTSFYCFMIAKTLVISDMDPWVAYASIAILFNRICWAAADIALSTGIWSDGGCVFVQHPVTGVAYNASDLLTDLFCTVVSIAWNWSILISDFSGMMRVIVKENS</sequence>
<dbReference type="Proteomes" id="UP000320333">
    <property type="component" value="Unassembled WGS sequence"/>
</dbReference>
<evidence type="ECO:0000313" key="3">
    <source>
        <dbReference type="Proteomes" id="UP000320333"/>
    </source>
</evidence>
<keyword evidence="3" id="KW-1185">Reference proteome</keyword>
<evidence type="ECO:0000313" key="2">
    <source>
        <dbReference type="EMBL" id="TPX76704.1"/>
    </source>
</evidence>
<keyword evidence="1" id="KW-0472">Membrane</keyword>
<protein>
    <submittedName>
        <fullName evidence="2">Uncharacterized protein</fullName>
    </submittedName>
</protein>
<keyword evidence="1" id="KW-1133">Transmembrane helix</keyword>
<feature type="transmembrane region" description="Helical" evidence="1">
    <location>
        <begin position="116"/>
        <end position="134"/>
    </location>
</feature>
<gene>
    <name evidence="2" type="ORF">CcCBS67573_g02031</name>
</gene>
<accession>A0A507FK64</accession>
<organism evidence="2 3">
    <name type="scientific">Chytriomyces confervae</name>
    <dbReference type="NCBI Taxonomy" id="246404"/>
    <lineage>
        <taxon>Eukaryota</taxon>
        <taxon>Fungi</taxon>
        <taxon>Fungi incertae sedis</taxon>
        <taxon>Chytridiomycota</taxon>
        <taxon>Chytridiomycota incertae sedis</taxon>
        <taxon>Chytridiomycetes</taxon>
        <taxon>Chytridiales</taxon>
        <taxon>Chytriomycetaceae</taxon>
        <taxon>Chytriomyces</taxon>
    </lineage>
</organism>
<reference evidence="2 3" key="1">
    <citation type="journal article" date="2019" name="Sci. Rep.">
        <title>Comparative genomics of chytrid fungi reveal insights into the obligate biotrophic and pathogenic lifestyle of Synchytrium endobioticum.</title>
        <authorList>
            <person name="van de Vossenberg B.T.L.H."/>
            <person name="Warris S."/>
            <person name="Nguyen H.D.T."/>
            <person name="van Gent-Pelzer M.P.E."/>
            <person name="Joly D.L."/>
            <person name="van de Geest H.C."/>
            <person name="Bonants P.J.M."/>
            <person name="Smith D.S."/>
            <person name="Levesque C.A."/>
            <person name="van der Lee T.A.J."/>
        </authorList>
    </citation>
    <scope>NUCLEOTIDE SEQUENCE [LARGE SCALE GENOMIC DNA]</scope>
    <source>
        <strain evidence="2 3">CBS 675.73</strain>
    </source>
</reference>
<dbReference type="OrthoDB" id="2121437at2759"/>
<feature type="transmembrane region" description="Helical" evidence="1">
    <location>
        <begin position="49"/>
        <end position="72"/>
    </location>
</feature>
<evidence type="ECO:0000256" key="1">
    <source>
        <dbReference type="SAM" id="Phobius"/>
    </source>
</evidence>
<dbReference type="AlphaFoldDB" id="A0A507FK64"/>
<keyword evidence="1" id="KW-0812">Transmembrane</keyword>